<dbReference type="GO" id="GO:0004177">
    <property type="term" value="F:aminopeptidase activity"/>
    <property type="evidence" value="ECO:0007669"/>
    <property type="project" value="UniProtKB-KW"/>
</dbReference>
<protein>
    <submittedName>
        <fullName evidence="2">Aminopeptidase</fullName>
    </submittedName>
    <submittedName>
        <fullName evidence="3">Peptidase M28-like protein</fullName>
    </submittedName>
</protein>
<proteinExistence type="predicted"/>
<name>A0A0F7KAS6_9PROT</name>
<feature type="domain" description="Peptidase M28" evidence="1">
    <location>
        <begin position="66"/>
        <end position="276"/>
    </location>
</feature>
<sequence>MKPLLEQRLQLHVEKLASEIGERNVWQPKALYAAADYIRDTWSQLGYEVHAQGYDAGGVWSENLEIEIRGREQASEIVLAGAHYDTVSGSPGADDNASGVAALLEIARFLVGAKPERTLRLVAFVNEESPFFYFGEMGSKIYAQAARERHDNIRIMLSFEMLGCYSEEPGSQSYPPLLRWLYPDRGNFIGFVSNLNSRRALKQFAAAFAASSDFPYETLASPTIVPGVSWSDQISFWRQGYQAVMVTDTAFYRYPHYHRASDTPGELNYVEMARVVEGLTGALTVLVKA</sequence>
<evidence type="ECO:0000313" key="4">
    <source>
        <dbReference type="Proteomes" id="UP000034156"/>
    </source>
</evidence>
<dbReference type="Pfam" id="PF04389">
    <property type="entry name" value="Peptidase_M28"/>
    <property type="match status" value="1"/>
</dbReference>
<gene>
    <name evidence="2" type="ORF">AAW31_00690</name>
    <name evidence="3" type="ORF">BCL69_10351</name>
</gene>
<dbReference type="KEGG" id="nco:AAW31_00690"/>
<keyword evidence="4" id="KW-1185">Reference proteome</keyword>
<dbReference type="AlphaFoldDB" id="A0A0F7KAS6"/>
<reference evidence="4" key="1">
    <citation type="submission" date="2015-05" db="EMBL/GenBank/DDBJ databases">
        <title>Draft genome of Nitrosomonas communis strain Nm2.</title>
        <authorList>
            <person name="Kozlowski J.A."/>
            <person name="Kits K.D."/>
            <person name="Stein L.Y."/>
        </authorList>
    </citation>
    <scope>NUCLEOTIDE SEQUENCE [LARGE SCALE GENOMIC DNA]</scope>
    <source>
        <strain evidence="4">Nm2</strain>
    </source>
</reference>
<keyword evidence="2" id="KW-0645">Protease</keyword>
<dbReference type="PANTHER" id="PTHR12147:SF26">
    <property type="entry name" value="PEPTIDASE M28 DOMAIN-CONTAINING PROTEIN"/>
    <property type="match status" value="1"/>
</dbReference>
<dbReference type="PANTHER" id="PTHR12147">
    <property type="entry name" value="METALLOPEPTIDASE M28 FAMILY MEMBER"/>
    <property type="match status" value="1"/>
</dbReference>
<dbReference type="OrthoDB" id="9789219at2"/>
<dbReference type="InterPro" id="IPR045175">
    <property type="entry name" value="M28_fam"/>
</dbReference>
<dbReference type="Gene3D" id="3.40.630.10">
    <property type="entry name" value="Zn peptidases"/>
    <property type="match status" value="1"/>
</dbReference>
<evidence type="ECO:0000313" key="5">
    <source>
        <dbReference type="Proteomes" id="UP000324176"/>
    </source>
</evidence>
<dbReference type="PATRIC" id="fig|44574.3.peg.175"/>
<dbReference type="InterPro" id="IPR007484">
    <property type="entry name" value="Peptidase_M28"/>
</dbReference>
<evidence type="ECO:0000313" key="3">
    <source>
        <dbReference type="EMBL" id="TYP85824.1"/>
    </source>
</evidence>
<dbReference type="RefSeq" id="WP_046848769.1">
    <property type="nucleotide sequence ID" value="NZ_CBDIPD010000091.1"/>
</dbReference>
<dbReference type="GO" id="GO:0006508">
    <property type="term" value="P:proteolysis"/>
    <property type="evidence" value="ECO:0007669"/>
    <property type="project" value="InterPro"/>
</dbReference>
<evidence type="ECO:0000313" key="2">
    <source>
        <dbReference type="EMBL" id="AKH36666.1"/>
    </source>
</evidence>
<dbReference type="GO" id="GO:0008235">
    <property type="term" value="F:metalloexopeptidase activity"/>
    <property type="evidence" value="ECO:0007669"/>
    <property type="project" value="InterPro"/>
</dbReference>
<evidence type="ECO:0000259" key="1">
    <source>
        <dbReference type="Pfam" id="PF04389"/>
    </source>
</evidence>
<organism evidence="2 4">
    <name type="scientific">Nitrosomonas communis</name>
    <dbReference type="NCBI Taxonomy" id="44574"/>
    <lineage>
        <taxon>Bacteria</taxon>
        <taxon>Pseudomonadati</taxon>
        <taxon>Pseudomonadota</taxon>
        <taxon>Betaproteobacteria</taxon>
        <taxon>Nitrosomonadales</taxon>
        <taxon>Nitrosomonadaceae</taxon>
        <taxon>Nitrosomonas</taxon>
    </lineage>
</organism>
<dbReference type="SUPFAM" id="SSF53187">
    <property type="entry name" value="Zn-dependent exopeptidases"/>
    <property type="match status" value="1"/>
</dbReference>
<dbReference type="EMBL" id="CP011451">
    <property type="protein sequence ID" value="AKH36666.1"/>
    <property type="molecule type" value="Genomic_DNA"/>
</dbReference>
<dbReference type="Proteomes" id="UP000324176">
    <property type="component" value="Unassembled WGS sequence"/>
</dbReference>
<dbReference type="Proteomes" id="UP000034156">
    <property type="component" value="Chromosome"/>
</dbReference>
<reference evidence="3 5" key="3">
    <citation type="submission" date="2019-07" db="EMBL/GenBank/DDBJ databases">
        <title>Active sludge and wastewater microbial communities from Klosterneuburg, Austria.</title>
        <authorList>
            <person name="Wagner M."/>
        </authorList>
    </citation>
    <scope>NUCLEOTIDE SEQUENCE [LARGE SCALE GENOMIC DNA]</scope>
    <source>
        <strain evidence="3 5">Nm2</strain>
    </source>
</reference>
<reference evidence="2 4" key="2">
    <citation type="journal article" date="2016" name="Genome Announc.">
        <title>Genome Sequence of Nitrosomonas communis Strain Nm2, a Mesophilic Ammonia-Oxidizing Bacterium Isolated from Mediterranean Soil.</title>
        <authorList>
            <person name="Kozlowski J.A."/>
            <person name="Kits K.D."/>
            <person name="Stein L.Y."/>
        </authorList>
    </citation>
    <scope>NUCLEOTIDE SEQUENCE [LARGE SCALE GENOMIC DNA]</scope>
    <source>
        <strain evidence="2 4">Nm2</strain>
    </source>
</reference>
<dbReference type="EMBL" id="VNHT01000035">
    <property type="protein sequence ID" value="TYP85824.1"/>
    <property type="molecule type" value="Genomic_DNA"/>
</dbReference>
<keyword evidence="2" id="KW-0031">Aminopeptidase</keyword>
<keyword evidence="2" id="KW-0378">Hydrolase</keyword>
<accession>A0A0F7KAS6</accession>